<feature type="domain" description="HTH cro/C1-type" evidence="1">
    <location>
        <begin position="10"/>
        <end position="61"/>
    </location>
</feature>
<organism evidence="2 3">
    <name type="scientific">Chryseolinea serpens</name>
    <dbReference type="NCBI Taxonomy" id="947013"/>
    <lineage>
        <taxon>Bacteria</taxon>
        <taxon>Pseudomonadati</taxon>
        <taxon>Bacteroidota</taxon>
        <taxon>Cytophagia</taxon>
        <taxon>Cytophagales</taxon>
        <taxon>Fulvivirgaceae</taxon>
        <taxon>Chryseolinea</taxon>
    </lineage>
</organism>
<gene>
    <name evidence="2" type="ORF">SAMN04488109_2531</name>
</gene>
<dbReference type="Proteomes" id="UP000184212">
    <property type="component" value="Unassembled WGS sequence"/>
</dbReference>
<dbReference type="EMBL" id="FQWQ01000001">
    <property type="protein sequence ID" value="SHG93395.1"/>
    <property type="molecule type" value="Genomic_DNA"/>
</dbReference>
<dbReference type="GO" id="GO:0003677">
    <property type="term" value="F:DNA binding"/>
    <property type="evidence" value="ECO:0007669"/>
    <property type="project" value="InterPro"/>
</dbReference>
<dbReference type="STRING" id="947013.SAMN04488109_2531"/>
<reference evidence="2 3" key="1">
    <citation type="submission" date="2016-11" db="EMBL/GenBank/DDBJ databases">
        <authorList>
            <person name="Jaros S."/>
            <person name="Januszkiewicz K."/>
            <person name="Wedrychowicz H."/>
        </authorList>
    </citation>
    <scope>NUCLEOTIDE SEQUENCE [LARGE SCALE GENOMIC DNA]</scope>
    <source>
        <strain evidence="2 3">DSM 24574</strain>
    </source>
</reference>
<dbReference type="SUPFAM" id="SSF47413">
    <property type="entry name" value="lambda repressor-like DNA-binding domains"/>
    <property type="match status" value="1"/>
</dbReference>
<evidence type="ECO:0000313" key="3">
    <source>
        <dbReference type="Proteomes" id="UP000184212"/>
    </source>
</evidence>
<keyword evidence="3" id="KW-1185">Reference proteome</keyword>
<dbReference type="InterPro" id="IPR001387">
    <property type="entry name" value="Cro/C1-type_HTH"/>
</dbReference>
<dbReference type="RefSeq" id="WP_073134160.1">
    <property type="nucleotide sequence ID" value="NZ_FQWQ01000001.1"/>
</dbReference>
<dbReference type="Gene3D" id="1.10.260.40">
    <property type="entry name" value="lambda repressor-like DNA-binding domains"/>
    <property type="match status" value="1"/>
</dbReference>
<name>A0A1M5NVB7_9BACT</name>
<proteinExistence type="predicted"/>
<evidence type="ECO:0000259" key="1">
    <source>
        <dbReference type="PROSITE" id="PS50943"/>
    </source>
</evidence>
<protein>
    <recommendedName>
        <fullName evidence="1">HTH cro/C1-type domain-containing protein</fullName>
    </recommendedName>
</protein>
<dbReference type="PROSITE" id="PS50943">
    <property type="entry name" value="HTH_CROC1"/>
    <property type="match status" value="1"/>
</dbReference>
<sequence>MATIEIGEKIKEVFDNRHMKLTDFADELGTVRQNVYRIFKKRHVDTGLLLKISQVLDHNFFQYYVSSPVQEEGEAIKQLKTETSDFQKQLELSRKEIDYLRRIIKLMEEKAELVQQLGKDSMMLQ</sequence>
<evidence type="ECO:0000313" key="2">
    <source>
        <dbReference type="EMBL" id="SHG93395.1"/>
    </source>
</evidence>
<dbReference type="AlphaFoldDB" id="A0A1M5NVB7"/>
<dbReference type="InterPro" id="IPR010982">
    <property type="entry name" value="Lambda_DNA-bd_dom_sf"/>
</dbReference>
<dbReference type="CDD" id="cd00093">
    <property type="entry name" value="HTH_XRE"/>
    <property type="match status" value="1"/>
</dbReference>
<accession>A0A1M5NVB7</accession>